<keyword evidence="6 14" id="KW-0328">Glycosyltransferase</keyword>
<evidence type="ECO:0000313" key="15">
    <source>
        <dbReference type="EMBL" id="KAL1238789.1"/>
    </source>
</evidence>
<dbReference type="EC" id="2.4.1.256" evidence="4 14"/>
<comment type="caution">
    <text evidence="14">Lacks conserved residue(s) required for the propagation of feature annotation.</text>
</comment>
<protein>
    <recommendedName>
        <fullName evidence="5 14">Dol-P-Glc:Glc(2)Man(9)GlcNAc(2)-PP-Dol alpha-1,2-glucosyltransferase</fullName>
        <ecNumber evidence="4 14">2.4.1.256</ecNumber>
    </recommendedName>
</protein>
<evidence type="ECO:0000256" key="10">
    <source>
        <dbReference type="ARBA" id="ARBA00022989"/>
    </source>
</evidence>
<feature type="transmembrane region" description="Helical" evidence="14">
    <location>
        <begin position="353"/>
        <end position="375"/>
    </location>
</feature>
<evidence type="ECO:0000256" key="13">
    <source>
        <dbReference type="ARBA" id="ARBA00048064"/>
    </source>
</evidence>
<evidence type="ECO:0000256" key="3">
    <source>
        <dbReference type="ARBA" id="ARBA00010600"/>
    </source>
</evidence>
<keyword evidence="8 14" id="KW-0812">Transmembrane</keyword>
<evidence type="ECO:0000256" key="12">
    <source>
        <dbReference type="ARBA" id="ARBA00044727"/>
    </source>
</evidence>
<keyword evidence="10 14" id="KW-1133">Transmembrane helix</keyword>
<keyword evidence="9" id="KW-0256">Endoplasmic reticulum</keyword>
<feature type="transmembrane region" description="Helical" evidence="14">
    <location>
        <begin position="62"/>
        <end position="80"/>
    </location>
</feature>
<feature type="transmembrane region" description="Helical" evidence="14">
    <location>
        <begin position="314"/>
        <end position="333"/>
    </location>
</feature>
<name>A0ABR3KLX8_TRISP</name>
<comment type="caution">
    <text evidence="15">The sequence shown here is derived from an EMBL/GenBank/DDBJ whole genome shotgun (WGS) entry which is preliminary data.</text>
</comment>
<feature type="transmembrane region" description="Helical" evidence="14">
    <location>
        <begin position="128"/>
        <end position="149"/>
    </location>
</feature>
<evidence type="ECO:0000256" key="1">
    <source>
        <dbReference type="ARBA" id="ARBA00004477"/>
    </source>
</evidence>
<feature type="transmembrane region" description="Helical" evidence="14">
    <location>
        <begin position="387"/>
        <end position="407"/>
    </location>
</feature>
<feature type="transmembrane region" description="Helical" evidence="14">
    <location>
        <begin position="239"/>
        <end position="259"/>
    </location>
</feature>
<evidence type="ECO:0000256" key="9">
    <source>
        <dbReference type="ARBA" id="ARBA00022824"/>
    </source>
</evidence>
<evidence type="ECO:0000256" key="8">
    <source>
        <dbReference type="ARBA" id="ARBA00022692"/>
    </source>
</evidence>
<feature type="transmembrane region" description="Helical" evidence="14">
    <location>
        <begin position="279"/>
        <end position="302"/>
    </location>
</feature>
<comment type="catalytic activity">
    <reaction evidence="13">
        <text>an alpha-D-Glc-(1-&gt;3)-alpha-D-Glc-(1-&gt;3)-alpha-D-Man-(1-&gt;2)-alpha-D-Man-(1-&gt;2)-alpha-D-Man-(1-&gt;3)-[alpha-D-Man-(1-&gt;2)-alpha-D-Man-(1-&gt;3)-[alpha-D-Man-(1-&gt;2)-alpha-D-Man-(1-&gt;6)]-alpha-D-Man-(1-&gt;6)]-beta-D-Man-(1-&gt;4)-beta-D-GlcNAc-(1-&gt;4)-alpha-D-GlcNAc-diphospho-di-trans,poly-cis-dolichol + a di-trans,poly-cis-dolichyl beta-D-glucosyl phosphate = a alpha-D-Glc-(1-&gt;2)-alpha-D-Glc-(1-&gt;3)-alpha-D-Glc-(1-&gt;3)-alpha-D-Man-(1-&gt;2)-alpha-D-Man-(1-&gt;2)-alpha-D-Man-(1-&gt;3)-[alpha-D-Man-(1-&gt;2)-alpha-D-Man-(1-&gt;3)-[alpha-D-Man-(1-&gt;2)-alpha-D-Man-(1-&gt;6)]-alpha-D-Man-(1-&gt;6)]-beta-D-Man-(1-&gt;4)-beta-D-GlcNAc-(1-&gt;4)-alpha-D-GlcNAc-diphospho-di-trans,poly-cis-dolichol + a di-trans,poly-cis-dolichyl phosphate + H(+)</text>
        <dbReference type="Rhea" id="RHEA:29543"/>
        <dbReference type="Rhea" id="RHEA-COMP:19498"/>
        <dbReference type="Rhea" id="RHEA-COMP:19502"/>
        <dbReference type="Rhea" id="RHEA-COMP:19512"/>
        <dbReference type="Rhea" id="RHEA-COMP:19522"/>
        <dbReference type="ChEBI" id="CHEBI:15378"/>
        <dbReference type="ChEBI" id="CHEBI:57525"/>
        <dbReference type="ChEBI" id="CHEBI:57683"/>
        <dbReference type="ChEBI" id="CHEBI:132522"/>
        <dbReference type="ChEBI" id="CHEBI:132523"/>
        <dbReference type="EC" id="2.4.1.256"/>
    </reaction>
    <physiologicalReaction direction="left-to-right" evidence="13">
        <dbReference type="Rhea" id="RHEA:29544"/>
    </physiologicalReaction>
</comment>
<reference evidence="15 16" key="1">
    <citation type="submission" date="2024-07" db="EMBL/GenBank/DDBJ databases">
        <title>Enhanced genomic and transcriptomic resources for Trichinella pseudospiralis and T. spiralis underpin the discovery of pronounced molecular differences between stages and species.</title>
        <authorList>
            <person name="Pasi K.K."/>
            <person name="La Rosa G."/>
            <person name="Gomez-Morales M.A."/>
            <person name="Tosini F."/>
            <person name="Sumanam S."/>
            <person name="Young N.D."/>
            <person name="Chang B.C."/>
            <person name="Robin G.B."/>
        </authorList>
    </citation>
    <scope>NUCLEOTIDE SEQUENCE [LARGE SCALE GENOMIC DNA]</scope>
    <source>
        <strain evidence="15">ISS534</strain>
    </source>
</reference>
<comment type="subcellular location">
    <subcellularLocation>
        <location evidence="1">Endoplasmic reticulum membrane</location>
        <topology evidence="1">Multi-pass membrane protein</topology>
    </subcellularLocation>
</comment>
<keyword evidence="16" id="KW-1185">Reference proteome</keyword>
<dbReference type="EMBL" id="JBEUSY010000282">
    <property type="protein sequence ID" value="KAL1238789.1"/>
    <property type="molecule type" value="Genomic_DNA"/>
</dbReference>
<dbReference type="PANTHER" id="PTHR12989">
    <property type="entry name" value="ALPHA-1,2-GLUCOSYLTRANSFERASE ALG10"/>
    <property type="match status" value="1"/>
</dbReference>
<evidence type="ECO:0000256" key="7">
    <source>
        <dbReference type="ARBA" id="ARBA00022679"/>
    </source>
</evidence>
<comment type="function">
    <text evidence="12">Dol-P-Glc:Glc(2)Man(9)GlcNAc(2)-PP-Dol alpha-1,2-glucosyltransferase that operates in the biosynthetic pathway of dolichol-linked oligosaccharides, the glycan precursors employed in protein asparagine (N)-glycosylation. The assembly of dolichol-linked oligosaccharides begins on the cytosolic side of the endoplasmic reticulum membrane and finishes in its lumen. The sequential addition of sugars to dolichol pyrophosphate produces dolichol-linked oligosaccharides containing fourteen sugars, including two GlcNAcs, nine mannoses and three glucoses. Once assembled, the oligosaccharide is transferred from the lipid to nascent proteins by oligosaccharyltransferases. In the lumen of the endoplasmic reticulum, adds the third and last glucose residue from dolichyl phosphate glucose (Dol-P-Glc) onto the lipid-linked oligosaccharide intermediate Glc(2)Man(9)GlcNAc(2)-PP-Dol to produce Glc(3)Man(9)GlcNAc(2)-PP-Dol.</text>
</comment>
<evidence type="ECO:0000313" key="16">
    <source>
        <dbReference type="Proteomes" id="UP001558632"/>
    </source>
</evidence>
<feature type="transmembrane region" description="Helical" evidence="14">
    <location>
        <begin position="7"/>
        <end position="28"/>
    </location>
</feature>
<sequence length="504" mass="58394">MYEFSDYILFAVILFSSQLIVHLVNIVVPAPFIDEIFHIGQLNHYCAGDFAYWNSKITTPPGLYVMTLFFVPMLDSVYGIQDVRSSCSLETVRYFNSFFTAALYLISVKLMQSVHENYCSSANLKNRAMMQLTALNVTIFPLCFFYTFLYYTDVLSLFLVSWTYLLARLHYYNCSAFVGLLSCCVRQSNIVWVAFSAACALLDQVEIIGKRNDIARPLELVSLNQVISVLWSDFGIFKALLCSLLSYILVGIGFVVFVYKNNGIALGDRQAHQLSFHLVQVAYCVVVFLVFNVAVLLPKLDIYGLLLWAKRRKMLFSMLVIGSAVSIALFTYAHPYLLADNRHLTFYIWRRWFMAHWSAKYLLMPVYFLCLTAVHRSLEMHSFCWKILFWLTLALVTVPNRLLELRYFITPYYMWRIHAKVQSMKTLLFEFTYSVLINCACLILFFYKTFSWPDEQHLQLSSASFSRGSYQPNIYEDNTDITSESRRSSAESSKFVEQLCLLHL</sequence>
<comment type="similarity">
    <text evidence="3 14">Belongs to the ALG10 glucosyltransferase family.</text>
</comment>
<evidence type="ECO:0000256" key="11">
    <source>
        <dbReference type="ARBA" id="ARBA00023136"/>
    </source>
</evidence>
<keyword evidence="11 14" id="KW-0472">Membrane</keyword>
<evidence type="ECO:0000256" key="14">
    <source>
        <dbReference type="PIRNR" id="PIRNR028810"/>
    </source>
</evidence>
<gene>
    <name evidence="15" type="ORF">TSPI_01532</name>
</gene>
<evidence type="ECO:0000256" key="5">
    <source>
        <dbReference type="ARBA" id="ARBA00018512"/>
    </source>
</evidence>
<accession>A0ABR3KLX8</accession>
<feature type="transmembrane region" description="Helical" evidence="14">
    <location>
        <begin position="92"/>
        <end position="108"/>
    </location>
</feature>
<keyword evidence="7" id="KW-0808">Transferase</keyword>
<comment type="pathway">
    <text evidence="2">Protein modification; protein glycosylation.</text>
</comment>
<evidence type="ECO:0000256" key="6">
    <source>
        <dbReference type="ARBA" id="ARBA00022676"/>
    </source>
</evidence>
<dbReference type="Pfam" id="PF04922">
    <property type="entry name" value="DIE2_ALG10"/>
    <property type="match status" value="1"/>
</dbReference>
<evidence type="ECO:0000256" key="2">
    <source>
        <dbReference type="ARBA" id="ARBA00004922"/>
    </source>
</evidence>
<feature type="transmembrane region" description="Helical" evidence="14">
    <location>
        <begin position="427"/>
        <end position="447"/>
    </location>
</feature>
<dbReference type="Proteomes" id="UP001558632">
    <property type="component" value="Unassembled WGS sequence"/>
</dbReference>
<evidence type="ECO:0000256" key="4">
    <source>
        <dbReference type="ARBA" id="ARBA00011967"/>
    </source>
</evidence>
<dbReference type="PANTHER" id="PTHR12989:SF10">
    <property type="entry name" value="DOL-P-GLC:GLC(2)MAN(9)GLCNAC(2)-PP-DOL ALPHA-1,2-GLUCOSYLTRANSFERASE-RELATED"/>
    <property type="match status" value="1"/>
</dbReference>
<dbReference type="InterPro" id="IPR016900">
    <property type="entry name" value="Alg10"/>
</dbReference>
<organism evidence="15 16">
    <name type="scientific">Trichinella spiralis</name>
    <name type="common">Trichina worm</name>
    <dbReference type="NCBI Taxonomy" id="6334"/>
    <lineage>
        <taxon>Eukaryota</taxon>
        <taxon>Metazoa</taxon>
        <taxon>Ecdysozoa</taxon>
        <taxon>Nematoda</taxon>
        <taxon>Enoplea</taxon>
        <taxon>Dorylaimia</taxon>
        <taxon>Trichinellida</taxon>
        <taxon>Trichinellidae</taxon>
        <taxon>Trichinella</taxon>
    </lineage>
</organism>
<proteinExistence type="inferred from homology"/>
<dbReference type="PIRSF" id="PIRSF028810">
    <property type="entry name" value="Alpha1_2_glucosyltferase_Alg10"/>
    <property type="match status" value="1"/>
</dbReference>